<name>A0A644W6C0_9ZZZZ</name>
<dbReference type="GO" id="GO:0009307">
    <property type="term" value="P:DNA restriction-modification system"/>
    <property type="evidence" value="ECO:0007669"/>
    <property type="project" value="InterPro"/>
</dbReference>
<dbReference type="SUPFAM" id="SSF52980">
    <property type="entry name" value="Restriction endonuclease-like"/>
    <property type="match status" value="1"/>
</dbReference>
<dbReference type="Gene3D" id="3.40.50.10010">
    <property type="entry name" value="Type-2 restriction enzyme NgoMIV"/>
    <property type="match status" value="1"/>
</dbReference>
<protein>
    <submittedName>
        <fullName evidence="1">Type-2 restriction enzyme NgoMIV</fullName>
        <ecNumber evidence="1">3.1.21.4</ecNumber>
    </submittedName>
</protein>
<dbReference type="EMBL" id="VSSQ01000583">
    <property type="protein sequence ID" value="MPL97973.1"/>
    <property type="molecule type" value="Genomic_DNA"/>
</dbReference>
<dbReference type="GO" id="GO:0009036">
    <property type="term" value="F:type II site-specific deoxyribonuclease activity"/>
    <property type="evidence" value="ECO:0007669"/>
    <property type="project" value="UniProtKB-EC"/>
</dbReference>
<dbReference type="EC" id="3.1.21.4" evidence="1"/>
<dbReference type="InterPro" id="IPR011335">
    <property type="entry name" value="Restrct_endonuc-II-like"/>
</dbReference>
<evidence type="ECO:0000313" key="1">
    <source>
        <dbReference type="EMBL" id="MPL97973.1"/>
    </source>
</evidence>
<dbReference type="Pfam" id="PF09015">
    <property type="entry name" value="NgoMIV_restric"/>
    <property type="match status" value="1"/>
</dbReference>
<accession>A0A644W6C0</accession>
<dbReference type="InterPro" id="IPR037083">
    <property type="entry name" value="NgoMIV_sf"/>
</dbReference>
<dbReference type="CDD" id="cd22340">
    <property type="entry name" value="NgoMIV-like"/>
    <property type="match status" value="1"/>
</dbReference>
<gene>
    <name evidence="1" type="primary">ngoMIVR</name>
    <name evidence="1" type="ORF">SDC9_44170</name>
</gene>
<reference evidence="1" key="1">
    <citation type="submission" date="2019-08" db="EMBL/GenBank/DDBJ databases">
        <authorList>
            <person name="Kucharzyk K."/>
            <person name="Murdoch R.W."/>
            <person name="Higgins S."/>
            <person name="Loffler F."/>
        </authorList>
    </citation>
    <scope>NUCLEOTIDE SEQUENCE</scope>
</reference>
<dbReference type="InterPro" id="IPR015105">
    <property type="entry name" value="NgoMIV"/>
</dbReference>
<proteinExistence type="predicted"/>
<dbReference type="AlphaFoldDB" id="A0A644W6C0"/>
<keyword evidence="1" id="KW-0378">Hydrolase</keyword>
<comment type="caution">
    <text evidence="1">The sequence shown here is derived from an EMBL/GenBank/DDBJ whole genome shotgun (WGS) entry which is preliminary data.</text>
</comment>
<sequence>MEGFFTQARKQLHLHMLAGLIRVNERGVPNFADGSSVLSSSIAREMLLLLKGKAGIGPLTAQTAGLVFEDLCLSFLRDCFAKITHLRPGKWVFSRNLSIAGFEQYKHLLELEHLAALHPELATALGGNYIIKPDIVIFREPEEDDEINREAPIVDGESAGRTVLRKVNGGGSILHASVSCKWTLRSDRSQNSRTEALNLIRNRKGHLPHIVAVTAEPMPSRIASIALGTGDVDCVYHFALTELKEAIEHIGSEDSSELIRTMIEGNRLKDISDLPLDLAV</sequence>
<organism evidence="1">
    <name type="scientific">bioreactor metagenome</name>
    <dbReference type="NCBI Taxonomy" id="1076179"/>
    <lineage>
        <taxon>unclassified sequences</taxon>
        <taxon>metagenomes</taxon>
        <taxon>ecological metagenomes</taxon>
    </lineage>
</organism>